<gene>
    <name evidence="2" type="ORF">C1SCF055_LOCUS16741</name>
</gene>
<accession>A0A9P1CDZ7</accession>
<feature type="compositionally biased region" description="Acidic residues" evidence="1">
    <location>
        <begin position="342"/>
        <end position="372"/>
    </location>
</feature>
<reference evidence="3 4" key="2">
    <citation type="submission" date="2024-05" db="EMBL/GenBank/DDBJ databases">
        <authorList>
            <person name="Chen Y."/>
            <person name="Shah S."/>
            <person name="Dougan E. K."/>
            <person name="Thang M."/>
            <person name="Chan C."/>
        </authorList>
    </citation>
    <scope>NUCLEOTIDE SEQUENCE [LARGE SCALE GENOMIC DNA]</scope>
</reference>
<proteinExistence type="predicted"/>
<evidence type="ECO:0000313" key="2">
    <source>
        <dbReference type="EMBL" id="CAI3989686.1"/>
    </source>
</evidence>
<evidence type="ECO:0000313" key="4">
    <source>
        <dbReference type="Proteomes" id="UP001152797"/>
    </source>
</evidence>
<dbReference type="EMBL" id="CAMXCT020001395">
    <property type="protein sequence ID" value="CAL1143061.1"/>
    <property type="molecule type" value="Genomic_DNA"/>
</dbReference>
<dbReference type="Proteomes" id="UP001152797">
    <property type="component" value="Unassembled WGS sequence"/>
</dbReference>
<feature type="region of interest" description="Disordered" evidence="1">
    <location>
        <begin position="342"/>
        <end position="377"/>
    </location>
</feature>
<comment type="caution">
    <text evidence="2">The sequence shown here is derived from an EMBL/GenBank/DDBJ whole genome shotgun (WGS) entry which is preliminary data.</text>
</comment>
<sequence>MRTSESSHQGLVHGVYGDASLFANLPMDNLDLLIALLKNDLNALAKCASTCRFWKAEMQDALFRAWHCRACKTKLLHRRAVRRFNEACFQDGPALVCEVNDEGMGLSGAETMKSFDGSGAFEAFRFTRSRKKENPICLEQVLAQFPGHDRIRQSHFIYCRACQRFLGCRLQMTREPFETPLGLDILLLCFPYLLELDAEGIPVRKLEHETIFHCSGRLSNGVCGASLFRQDSVLSERHAWRKPESRRVEPAWYINNFFIEAVNVGRPSCSHLAQGVMETATVWCSKCEATVGWKFVKDLCSKKPNVHYVHRFGVCESSVLELAAGNASGDTVDTDEQSLALDMEEENEENEENEEDEEDEDSEEDESSEDLSPDGLKDDASQEVYLEVFLAGEQSTGLLTAAGAALTSPAALTPVGQEWFVTIDASSLTAGKYYLLCQLPQDVQLIGVDLFGVQLSLQSCNPMAESIAPPGCTGFMVFASSLSASTQTVGFAGSQLVTFSCASGCMSSSSVYLARDCSTGYGGPTTMPTPMVATHGNLWTALQQADALISGFRYQMCVDMDGSGILPTGPSGVVVYVSGVSRIFPSYVTDDGEQQVVLECGEEMPCRASRARLVRDSCSSNTSDATEWRSISAGVNGSILNVLTDALVAGAHYVLCTEMEAPSESFLANETLDVGDSGFTLYVSPVQGFEPMILLPSQQQVLTLNCTSSANCTSKTQGFLSQSCGSGGLLAPMINEMADRTSAATLEVENEMAQWRLTLDTSQLIPGRHYKLCVDMDGAENSFQPGQSSPIQVFISPVLPADVQTVKTIQDQSISMQCVNGAACSTTSVWYLTTGSCGEPADASLQPQPMSPVQAVGRLAFGGQAGHWMAQLDGRQLQAGVHYRLCLDLDSAGALWAGDTGLEVYASGILSLAPAQILISATERVNLTCVAGGCLSGAVLWLASGCETPLTSLESLVSIQATEAAVVFDTTSVQAGQWLELCSDLDGQGSLRHGSTGLYVYISGVLAVNDPWIQTWVGRLTLLCATSACSSAAEAFLALDCASRPGQVIQTPAAQLQDLPDLYEDEEISSAAERKEVVLNLQNLVPGVHYRLCTDLDGSGPMTTFYSGFDVYVTSLRQATPDLVVKGKVQQSVLLECDPSGCPPNTAEAFAADNCSTNIPPNGARLMQPSSGTLQRIATVDASTLSSRWYNLCIDVDGQASSGLQAGAVGNLFVSPISQIFPLTLGVAGKHPVEIECSTCTEETQVFLSLTCSLQNASNVTALLPPVQSNSWTAMLTTYHTEPGLFYQLCVVVENVTGPSGEAVFVAPDVSLQQEAILRNQMQLISLDCKQGCASLTHVTLATECSRWDTMQQVPVLSSNVISSPTALAISSGGVLLASLDASTMPAGQILTLCLGNQDRAMGDSGLSLFVSPISATSTSVIFSAPSQSLQLNCTGCSTLSEVYLALNCSVNASSAANRTAAAPLTASGGGYQWAAQLDATHLEPGIHYEICIDLDGEELTDFPSGKAMWQVYASAFSSPGHFSLPLSPSSQLKVPCLGCSSAQGFLADSCPSRNLQPEDAMNYSNASRFSDACLGGSEAATDATSFVTSGEEFVLQLDTCSLAPGSHLPLCTDMDGFSSRLEIGDSGIEVYVSPLTSTVGPSRLVKGQSSVLTVACTGCISGLSTAQLAIACDESPNAVPLAISPNSTSAVQLQEGSQGFTASFDTRGLGSGRQYRVCLDLDGAGTQYRAGDSGISMYLTAIASISFDEREESEPSQFGRRLASVAAGRVLELVMLCLPGGGGCGTESEGFLSLMGECTPISPAQQLQKLPSFYGLAYERFGLNLSTAALPAGYTYQICVDADGPGIIFPAGETGYTIYISPVRMAVSWGSVLRLVCEPGGCGSSTSGFLAADCTDSTKPMGAMGPMYGVAGRPKPWPEILYLTNESAMVTAEHWESSIDAPPGHPMRLCLDVDGSGPMPVGDARGIYTSSVQELFTHGVPQGLDEVITLACHATGSCSEMTQAYLAKSCDIHDLDAGTIEVLGEQTACSFLVPDNSSEAANETEVFSVHLRTDGFAAGWHYRLCMDLDGSALTMPMGDTLHQVYLSPVREVELMKSAGYVQLRFNCSECSQLSEGFLALDCYEGALALQPVNGNVSEDRG</sequence>
<reference evidence="2" key="1">
    <citation type="submission" date="2022-10" db="EMBL/GenBank/DDBJ databases">
        <authorList>
            <person name="Chen Y."/>
            <person name="Dougan E. K."/>
            <person name="Chan C."/>
            <person name="Rhodes N."/>
            <person name="Thang M."/>
        </authorList>
    </citation>
    <scope>NUCLEOTIDE SEQUENCE</scope>
</reference>
<dbReference type="EMBL" id="CAMXCT030001395">
    <property type="protein sequence ID" value="CAL4776998.1"/>
    <property type="molecule type" value="Genomic_DNA"/>
</dbReference>
<organism evidence="2">
    <name type="scientific">Cladocopium goreaui</name>
    <dbReference type="NCBI Taxonomy" id="2562237"/>
    <lineage>
        <taxon>Eukaryota</taxon>
        <taxon>Sar</taxon>
        <taxon>Alveolata</taxon>
        <taxon>Dinophyceae</taxon>
        <taxon>Suessiales</taxon>
        <taxon>Symbiodiniaceae</taxon>
        <taxon>Cladocopium</taxon>
    </lineage>
</organism>
<evidence type="ECO:0000256" key="1">
    <source>
        <dbReference type="SAM" id="MobiDB-lite"/>
    </source>
</evidence>
<evidence type="ECO:0000313" key="3">
    <source>
        <dbReference type="EMBL" id="CAL4776998.1"/>
    </source>
</evidence>
<name>A0A9P1CDZ7_9DINO</name>
<protein>
    <submittedName>
        <fullName evidence="3">Subtilisin</fullName>
    </submittedName>
</protein>
<keyword evidence="4" id="KW-1185">Reference proteome</keyword>
<dbReference type="EMBL" id="CAMXCT010001395">
    <property type="protein sequence ID" value="CAI3989686.1"/>
    <property type="molecule type" value="Genomic_DNA"/>
</dbReference>